<accession>A0A7K0BZY5</accession>
<keyword evidence="3" id="KW-1185">Reference proteome</keyword>
<keyword evidence="1" id="KW-0812">Transmembrane</keyword>
<dbReference type="AlphaFoldDB" id="A0A7K0BZY5"/>
<dbReference type="EMBL" id="WEGH01000003">
    <property type="protein sequence ID" value="MQY06765.1"/>
    <property type="molecule type" value="Genomic_DNA"/>
</dbReference>
<feature type="transmembrane region" description="Helical" evidence="1">
    <location>
        <begin position="149"/>
        <end position="170"/>
    </location>
</feature>
<evidence type="ECO:0008006" key="4">
    <source>
        <dbReference type="Google" id="ProtNLM"/>
    </source>
</evidence>
<dbReference type="Pfam" id="PF09900">
    <property type="entry name" value="DUF2127"/>
    <property type="match status" value="1"/>
</dbReference>
<sequence>MDWSLLTCARRDHITYAPDEPELRRRLTTGTPVGEAWRCLRCGTYVPGAPQGSGPADRAPLVKRGKELRDAFIMRFFAVERAVRGLLVLVAAYGVWRFAESRGSIQRIFEDEIPLLRPIAKQVGWDLDHSKMVESARHVFDMKAETLRWLAVALVVYAAVELIEAVGLWLLKRWGEYFAVIATSFGLPVEIYELAERVTVVRIGALVINIGLIVYIVVTKRLFGVRGGRAAHEAHLRSESLLEVEHAGHDADLRHHQDVRTDTAG</sequence>
<dbReference type="RefSeq" id="WP_207709806.1">
    <property type="nucleotide sequence ID" value="NZ_WEGH01000003.1"/>
</dbReference>
<comment type="caution">
    <text evidence="2">The sequence shown here is derived from an EMBL/GenBank/DDBJ whole genome shotgun (WGS) entry which is preliminary data.</text>
</comment>
<proteinExistence type="predicted"/>
<evidence type="ECO:0000313" key="2">
    <source>
        <dbReference type="EMBL" id="MQY06765.1"/>
    </source>
</evidence>
<evidence type="ECO:0000313" key="3">
    <source>
        <dbReference type="Proteomes" id="UP000487268"/>
    </source>
</evidence>
<organism evidence="2 3">
    <name type="scientific">Actinomadura macrotermitis</name>
    <dbReference type="NCBI Taxonomy" id="2585200"/>
    <lineage>
        <taxon>Bacteria</taxon>
        <taxon>Bacillati</taxon>
        <taxon>Actinomycetota</taxon>
        <taxon>Actinomycetes</taxon>
        <taxon>Streptosporangiales</taxon>
        <taxon>Thermomonosporaceae</taxon>
        <taxon>Actinomadura</taxon>
    </lineage>
</organism>
<evidence type="ECO:0000256" key="1">
    <source>
        <dbReference type="SAM" id="Phobius"/>
    </source>
</evidence>
<reference evidence="2 3" key="1">
    <citation type="submission" date="2019-10" db="EMBL/GenBank/DDBJ databases">
        <title>Actinomadura rubteroloni sp. nov. and Actinomadura macrotermitis sp. nov., isolated from the gut of fungus growing-termite Macrotermes natalensis.</title>
        <authorList>
            <person name="Benndorf R."/>
            <person name="Martin K."/>
            <person name="Kuefner M."/>
            <person name="De Beer W."/>
            <person name="Kaster A.-K."/>
            <person name="Vollmers J."/>
            <person name="Poulsen M."/>
            <person name="Beemelmanns C."/>
        </authorList>
    </citation>
    <scope>NUCLEOTIDE SEQUENCE [LARGE SCALE GENOMIC DNA]</scope>
    <source>
        <strain evidence="2 3">RB68</strain>
    </source>
</reference>
<gene>
    <name evidence="2" type="ORF">ACRB68_48610</name>
</gene>
<name>A0A7K0BZY5_9ACTN</name>
<keyword evidence="1" id="KW-0472">Membrane</keyword>
<dbReference type="Proteomes" id="UP000487268">
    <property type="component" value="Unassembled WGS sequence"/>
</dbReference>
<protein>
    <recommendedName>
        <fullName evidence="4">DUF2127 domain-containing protein</fullName>
    </recommendedName>
</protein>
<keyword evidence="1" id="KW-1133">Transmembrane helix</keyword>
<feature type="transmembrane region" description="Helical" evidence="1">
    <location>
        <begin position="201"/>
        <end position="218"/>
    </location>
</feature>
<dbReference type="InterPro" id="IPR021125">
    <property type="entry name" value="DUF2127"/>
</dbReference>